<name>A0A8J3FRB6_9ACTN</name>
<proteinExistence type="inferred from homology"/>
<dbReference type="PANTHER" id="PTHR18964">
    <property type="entry name" value="ROK (REPRESSOR, ORF, KINASE) FAMILY"/>
    <property type="match status" value="1"/>
</dbReference>
<dbReference type="InterPro" id="IPR043129">
    <property type="entry name" value="ATPase_NBD"/>
</dbReference>
<dbReference type="PANTHER" id="PTHR18964:SF173">
    <property type="entry name" value="GLUCOKINASE"/>
    <property type="match status" value="1"/>
</dbReference>
<dbReference type="PROSITE" id="PS01125">
    <property type="entry name" value="ROK"/>
    <property type="match status" value="1"/>
</dbReference>
<reference evidence="2" key="1">
    <citation type="journal article" date="2014" name="Int. J. Syst. Evol. Microbiol.">
        <title>Complete genome sequence of Corynebacterium casei LMG S-19264T (=DSM 44701T), isolated from a smear-ripened cheese.</title>
        <authorList>
            <consortium name="US DOE Joint Genome Institute (JGI-PGF)"/>
            <person name="Walter F."/>
            <person name="Albersmeier A."/>
            <person name="Kalinowski J."/>
            <person name="Ruckert C."/>
        </authorList>
    </citation>
    <scope>NUCLEOTIDE SEQUENCE</scope>
    <source>
        <strain evidence="2">CGMCC 4.7299</strain>
    </source>
</reference>
<dbReference type="SUPFAM" id="SSF53067">
    <property type="entry name" value="Actin-like ATPase domain"/>
    <property type="match status" value="1"/>
</dbReference>
<evidence type="ECO:0000256" key="1">
    <source>
        <dbReference type="ARBA" id="ARBA00006479"/>
    </source>
</evidence>
<organism evidence="2 3">
    <name type="scientific">Mangrovihabitans endophyticus</name>
    <dbReference type="NCBI Taxonomy" id="1751298"/>
    <lineage>
        <taxon>Bacteria</taxon>
        <taxon>Bacillati</taxon>
        <taxon>Actinomycetota</taxon>
        <taxon>Actinomycetes</taxon>
        <taxon>Micromonosporales</taxon>
        <taxon>Micromonosporaceae</taxon>
        <taxon>Mangrovihabitans</taxon>
    </lineage>
</organism>
<dbReference type="GO" id="GO:0016301">
    <property type="term" value="F:kinase activity"/>
    <property type="evidence" value="ECO:0007669"/>
    <property type="project" value="UniProtKB-KW"/>
</dbReference>
<evidence type="ECO:0000313" key="2">
    <source>
        <dbReference type="EMBL" id="GGL08209.1"/>
    </source>
</evidence>
<keyword evidence="3" id="KW-1185">Reference proteome</keyword>
<gene>
    <name evidence="2" type="ORF">GCM10012284_48380</name>
</gene>
<dbReference type="InterPro" id="IPR036390">
    <property type="entry name" value="WH_DNA-bd_sf"/>
</dbReference>
<dbReference type="SUPFAM" id="SSF46785">
    <property type="entry name" value="Winged helix' DNA-binding domain"/>
    <property type="match status" value="1"/>
</dbReference>
<comment type="caution">
    <text evidence="2">The sequence shown here is derived from an EMBL/GenBank/DDBJ whole genome shotgun (WGS) entry which is preliminary data.</text>
</comment>
<dbReference type="InterPro" id="IPR049874">
    <property type="entry name" value="ROK_cs"/>
</dbReference>
<protein>
    <submittedName>
        <fullName evidence="2">Sugar kinase</fullName>
    </submittedName>
</protein>
<keyword evidence="2" id="KW-0418">Kinase</keyword>
<keyword evidence="2" id="KW-0808">Transferase</keyword>
<dbReference type="InterPro" id="IPR000600">
    <property type="entry name" value="ROK"/>
</dbReference>
<reference evidence="2" key="2">
    <citation type="submission" date="2020-09" db="EMBL/GenBank/DDBJ databases">
        <authorList>
            <person name="Sun Q."/>
            <person name="Zhou Y."/>
        </authorList>
    </citation>
    <scope>NUCLEOTIDE SEQUENCE</scope>
    <source>
        <strain evidence="2">CGMCC 4.7299</strain>
    </source>
</reference>
<comment type="similarity">
    <text evidence="1">Belongs to the ROK (NagC/XylR) family.</text>
</comment>
<dbReference type="Pfam" id="PF00480">
    <property type="entry name" value="ROK"/>
    <property type="match status" value="1"/>
</dbReference>
<dbReference type="Gene3D" id="1.10.10.10">
    <property type="entry name" value="Winged helix-like DNA-binding domain superfamily/Winged helix DNA-binding domain"/>
    <property type="match status" value="1"/>
</dbReference>
<sequence>MARRETAAGGPGSRALVVDVIRSAGAVSRVELTDITGLTQPTISNIVRDLLAEGIVRETGSSASARGKPRTLLAINPTFRYGVGFHLGADTMTCVAIDLTGGVVGREVVSRAPDDQLAERLAAQYDEFVAGLDLPRGRVDGLAVVAPTPPPGSSAEAAGAGSWLGRARGELRDRIGKPVIVENDAAAAALGEFWSRRISREQAFGCIYVSTGIGAGFVFNGALLRGAGSDAGELGHVSIRHDGRPCPCGNRGCVERYASMVATVDAARDRGELGRRLNLRGATSVSHAYDLVARAAVRGDDAALQVVDQAARYLAVAATSVVNLLDLGRLVLTGPGVALAGSVYARRVRAHLDETAHARRRHGVRVELSAQPRDAASIGAAALVVQAAVAPGHSPDPMR</sequence>
<dbReference type="Gene3D" id="3.30.420.40">
    <property type="match status" value="2"/>
</dbReference>
<dbReference type="EMBL" id="BMMX01000029">
    <property type="protein sequence ID" value="GGL08209.1"/>
    <property type="molecule type" value="Genomic_DNA"/>
</dbReference>
<dbReference type="AlphaFoldDB" id="A0A8J3FRB6"/>
<dbReference type="RefSeq" id="WP_189081595.1">
    <property type="nucleotide sequence ID" value="NZ_BMMX01000029.1"/>
</dbReference>
<accession>A0A8J3FRB6</accession>
<dbReference type="Proteomes" id="UP000656042">
    <property type="component" value="Unassembled WGS sequence"/>
</dbReference>
<evidence type="ECO:0000313" key="3">
    <source>
        <dbReference type="Proteomes" id="UP000656042"/>
    </source>
</evidence>
<dbReference type="InterPro" id="IPR036388">
    <property type="entry name" value="WH-like_DNA-bd_sf"/>
</dbReference>